<gene>
    <name evidence="1" type="ORF">K491DRAFT_216418</name>
</gene>
<evidence type="ECO:0000313" key="2">
    <source>
        <dbReference type="Proteomes" id="UP000799324"/>
    </source>
</evidence>
<sequence length="69" mass="7386">MAYSRLFAPRNLAFFSVVSLGGTYAILKSRTLAAKQNEKAAGDYSVSVDRSGAFSLSTSLGLSWQSKCC</sequence>
<evidence type="ECO:0000313" key="1">
    <source>
        <dbReference type="EMBL" id="KAF2659157.1"/>
    </source>
</evidence>
<organism evidence="1 2">
    <name type="scientific">Lophiostoma macrostomum CBS 122681</name>
    <dbReference type="NCBI Taxonomy" id="1314788"/>
    <lineage>
        <taxon>Eukaryota</taxon>
        <taxon>Fungi</taxon>
        <taxon>Dikarya</taxon>
        <taxon>Ascomycota</taxon>
        <taxon>Pezizomycotina</taxon>
        <taxon>Dothideomycetes</taxon>
        <taxon>Pleosporomycetidae</taxon>
        <taxon>Pleosporales</taxon>
        <taxon>Lophiostomataceae</taxon>
        <taxon>Lophiostoma</taxon>
    </lineage>
</organism>
<accession>A0A6A6TIW5</accession>
<name>A0A6A6TIW5_9PLEO</name>
<dbReference type="OrthoDB" id="5412893at2759"/>
<keyword evidence="2" id="KW-1185">Reference proteome</keyword>
<proteinExistence type="predicted"/>
<reference evidence="1" key="1">
    <citation type="journal article" date="2020" name="Stud. Mycol.">
        <title>101 Dothideomycetes genomes: a test case for predicting lifestyles and emergence of pathogens.</title>
        <authorList>
            <person name="Haridas S."/>
            <person name="Albert R."/>
            <person name="Binder M."/>
            <person name="Bloem J."/>
            <person name="Labutti K."/>
            <person name="Salamov A."/>
            <person name="Andreopoulos B."/>
            <person name="Baker S."/>
            <person name="Barry K."/>
            <person name="Bills G."/>
            <person name="Bluhm B."/>
            <person name="Cannon C."/>
            <person name="Castanera R."/>
            <person name="Culley D."/>
            <person name="Daum C."/>
            <person name="Ezra D."/>
            <person name="Gonzalez J."/>
            <person name="Henrissat B."/>
            <person name="Kuo A."/>
            <person name="Liang C."/>
            <person name="Lipzen A."/>
            <person name="Lutzoni F."/>
            <person name="Magnuson J."/>
            <person name="Mondo S."/>
            <person name="Nolan M."/>
            <person name="Ohm R."/>
            <person name="Pangilinan J."/>
            <person name="Park H.-J."/>
            <person name="Ramirez L."/>
            <person name="Alfaro M."/>
            <person name="Sun H."/>
            <person name="Tritt A."/>
            <person name="Yoshinaga Y."/>
            <person name="Zwiers L.-H."/>
            <person name="Turgeon B."/>
            <person name="Goodwin S."/>
            <person name="Spatafora J."/>
            <person name="Crous P."/>
            <person name="Grigoriev I."/>
        </authorList>
    </citation>
    <scope>NUCLEOTIDE SEQUENCE</scope>
    <source>
        <strain evidence="1">CBS 122681</strain>
    </source>
</reference>
<dbReference type="EMBL" id="MU004309">
    <property type="protein sequence ID" value="KAF2659157.1"/>
    <property type="molecule type" value="Genomic_DNA"/>
</dbReference>
<protein>
    <submittedName>
        <fullName evidence="1">Uncharacterized protein</fullName>
    </submittedName>
</protein>
<dbReference type="AlphaFoldDB" id="A0A6A6TIW5"/>
<dbReference type="Proteomes" id="UP000799324">
    <property type="component" value="Unassembled WGS sequence"/>
</dbReference>